<evidence type="ECO:0000313" key="3">
    <source>
        <dbReference type="Proteomes" id="UP000830671"/>
    </source>
</evidence>
<evidence type="ECO:0000256" key="1">
    <source>
        <dbReference type="SAM" id="MobiDB-lite"/>
    </source>
</evidence>
<feature type="compositionally biased region" description="Basic and acidic residues" evidence="1">
    <location>
        <begin position="14"/>
        <end position="26"/>
    </location>
</feature>
<dbReference type="KEGG" id="clup:CLUP02_17903"/>
<gene>
    <name evidence="2" type="ORF">CLUP02_17903</name>
</gene>
<reference evidence="2" key="1">
    <citation type="journal article" date="2021" name="Mol. Plant Microbe Interact.">
        <title>Complete Genome Sequence of the Plant-Pathogenic Fungus Colletotrichum lupini.</title>
        <authorList>
            <person name="Baroncelli R."/>
            <person name="Pensec F."/>
            <person name="Da Lio D."/>
            <person name="Boufleur T."/>
            <person name="Vicente I."/>
            <person name="Sarrocco S."/>
            <person name="Picot A."/>
            <person name="Baraldi E."/>
            <person name="Sukno S."/>
            <person name="Thon M."/>
            <person name="Le Floch G."/>
        </authorList>
    </citation>
    <scope>NUCLEOTIDE SEQUENCE</scope>
    <source>
        <strain evidence="2">IMI 504893</strain>
    </source>
</reference>
<accession>A0A9Q8SG72</accession>
<feature type="region of interest" description="Disordered" evidence="1">
    <location>
        <begin position="144"/>
        <end position="177"/>
    </location>
</feature>
<feature type="region of interest" description="Disordered" evidence="1">
    <location>
        <begin position="103"/>
        <end position="130"/>
    </location>
</feature>
<dbReference type="EMBL" id="CP019472">
    <property type="protein sequence ID" value="UQC76390.1"/>
    <property type="molecule type" value="Genomic_DNA"/>
</dbReference>
<dbReference type="Proteomes" id="UP000830671">
    <property type="component" value="Chromosome 10"/>
</dbReference>
<name>A0A9Q8SG72_9PEZI</name>
<dbReference type="RefSeq" id="XP_049138031.1">
    <property type="nucleotide sequence ID" value="XM_049296807.1"/>
</dbReference>
<feature type="region of interest" description="Disordered" evidence="1">
    <location>
        <begin position="444"/>
        <end position="467"/>
    </location>
</feature>
<organism evidence="2 3">
    <name type="scientific">Colletotrichum lupini</name>
    <dbReference type="NCBI Taxonomy" id="145971"/>
    <lineage>
        <taxon>Eukaryota</taxon>
        <taxon>Fungi</taxon>
        <taxon>Dikarya</taxon>
        <taxon>Ascomycota</taxon>
        <taxon>Pezizomycotina</taxon>
        <taxon>Sordariomycetes</taxon>
        <taxon>Hypocreomycetidae</taxon>
        <taxon>Glomerellales</taxon>
        <taxon>Glomerellaceae</taxon>
        <taxon>Colletotrichum</taxon>
        <taxon>Colletotrichum acutatum species complex</taxon>
    </lineage>
</organism>
<evidence type="ECO:0000313" key="2">
    <source>
        <dbReference type="EMBL" id="UQC76390.1"/>
    </source>
</evidence>
<feature type="compositionally biased region" description="Polar residues" evidence="1">
    <location>
        <begin position="168"/>
        <end position="177"/>
    </location>
</feature>
<sequence>MPLECNVSQAGFKARADHSPKRDVSAGEKAYSTGPCGPDVPSTRCRNAANLCWLINRLHPGMWEFSVIAAESIIAKMAAMNSSNSWLNDNEAKAQYRNSRYSVLPSRASSRRKSVKQGEGDEGTPYLVRGPKDRGIFLDIIPRPTDWPRQKRSKATIKRGLPSDIQESENPQKSSISKINPFSKLAGEASFENILGYDLLCLCNFALWNGPQTMTWETQVDKTGHPHPKTVPLFLGNSTGANPFTNTEYRFEYDARPLRRGNQPSTRFFCPLKLGVGALQSRKVCVNGCGKLGSARQLDGFNAPRGQMNKDKEDRRHLGIFRKEKNIDLEKSRWSKEFDATVQEIFANHAPKSDQRHQDLGGLSPRCSPLRAHLVPIKGLFLDVKQGVGLHTCDLRFIGLGTTTPLRGVYLSRQPTAVPFLAFHERMRTYAYVNAQTLDISPEPAEAPERTSAPGTAHQGSVARLSAGESNGQERIWVDRLFRVGIRLMVTPWEQAPCASRPSLSPSFKIPVLVS</sequence>
<dbReference type="AlphaFoldDB" id="A0A9Q8SG72"/>
<protein>
    <submittedName>
        <fullName evidence="2">Uncharacterized protein</fullName>
    </submittedName>
</protein>
<keyword evidence="3" id="KW-1185">Reference proteome</keyword>
<feature type="region of interest" description="Disordered" evidence="1">
    <location>
        <begin position="12"/>
        <end position="39"/>
    </location>
</feature>
<proteinExistence type="predicted"/>
<dbReference type="GeneID" id="73351817"/>